<gene>
    <name evidence="1" type="ORF">EVAR_99722_1</name>
</gene>
<dbReference type="AlphaFoldDB" id="A0A4C1ZMP1"/>
<dbReference type="Proteomes" id="UP000299102">
    <property type="component" value="Unassembled WGS sequence"/>
</dbReference>
<sequence length="66" mass="7257">MYSLQILNAATNETKTRRTRLVKCLGISMLLHGAHVSPPLGLRARIHAARARQVASPARGPFVRPK</sequence>
<organism evidence="1 2">
    <name type="scientific">Eumeta variegata</name>
    <name type="common">Bagworm moth</name>
    <name type="synonym">Eumeta japonica</name>
    <dbReference type="NCBI Taxonomy" id="151549"/>
    <lineage>
        <taxon>Eukaryota</taxon>
        <taxon>Metazoa</taxon>
        <taxon>Ecdysozoa</taxon>
        <taxon>Arthropoda</taxon>
        <taxon>Hexapoda</taxon>
        <taxon>Insecta</taxon>
        <taxon>Pterygota</taxon>
        <taxon>Neoptera</taxon>
        <taxon>Endopterygota</taxon>
        <taxon>Lepidoptera</taxon>
        <taxon>Glossata</taxon>
        <taxon>Ditrysia</taxon>
        <taxon>Tineoidea</taxon>
        <taxon>Psychidae</taxon>
        <taxon>Oiketicinae</taxon>
        <taxon>Eumeta</taxon>
    </lineage>
</organism>
<evidence type="ECO:0000313" key="1">
    <source>
        <dbReference type="EMBL" id="GBP88169.1"/>
    </source>
</evidence>
<evidence type="ECO:0000313" key="2">
    <source>
        <dbReference type="Proteomes" id="UP000299102"/>
    </source>
</evidence>
<protein>
    <submittedName>
        <fullName evidence="1">Uncharacterized protein</fullName>
    </submittedName>
</protein>
<proteinExistence type="predicted"/>
<accession>A0A4C1ZMP1</accession>
<name>A0A4C1ZMP1_EUMVA</name>
<keyword evidence="2" id="KW-1185">Reference proteome</keyword>
<dbReference type="EMBL" id="BGZK01001911">
    <property type="protein sequence ID" value="GBP88169.1"/>
    <property type="molecule type" value="Genomic_DNA"/>
</dbReference>
<reference evidence="1 2" key="1">
    <citation type="journal article" date="2019" name="Commun. Biol.">
        <title>The bagworm genome reveals a unique fibroin gene that provides high tensile strength.</title>
        <authorList>
            <person name="Kono N."/>
            <person name="Nakamura H."/>
            <person name="Ohtoshi R."/>
            <person name="Tomita M."/>
            <person name="Numata K."/>
            <person name="Arakawa K."/>
        </authorList>
    </citation>
    <scope>NUCLEOTIDE SEQUENCE [LARGE SCALE GENOMIC DNA]</scope>
</reference>
<comment type="caution">
    <text evidence="1">The sequence shown here is derived from an EMBL/GenBank/DDBJ whole genome shotgun (WGS) entry which is preliminary data.</text>
</comment>